<reference evidence="2 3" key="2">
    <citation type="submission" date="2018-08" db="EMBL/GenBank/DDBJ databases">
        <title>The draft genome of Acinetobacter sichuanensis strain WCHAc060041.</title>
        <authorList>
            <person name="Qin J."/>
            <person name="Feng Y."/>
            <person name="Zong Z."/>
        </authorList>
    </citation>
    <scope>NUCLEOTIDE SEQUENCE [LARGE SCALE GENOMIC DNA]</scope>
    <source>
        <strain evidence="2 3">WCHAc060041</strain>
    </source>
</reference>
<keyword evidence="1" id="KW-0540">Nuclease</keyword>
<dbReference type="OrthoDB" id="6975485at2"/>
<proteinExistence type="predicted"/>
<reference evidence="4" key="3">
    <citation type="journal article" date="2019" name="Int. J. Syst. Evol. Microbiol.">
        <title>The Global Catalogue of Microorganisms (GCM) 10K type strain sequencing project: providing services to taxonomists for standard genome sequencing and annotation.</title>
        <authorList>
            <consortium name="The Broad Institute Genomics Platform"/>
            <consortium name="The Broad Institute Genome Sequencing Center for Infectious Disease"/>
            <person name="Wu L."/>
            <person name="Ma J."/>
        </authorList>
    </citation>
    <scope>NUCLEOTIDE SEQUENCE [LARGE SCALE GENOMIC DNA]</scope>
    <source>
        <strain evidence="4">KCTC 62575</strain>
    </source>
</reference>
<evidence type="ECO:0000313" key="4">
    <source>
        <dbReference type="Proteomes" id="UP001595455"/>
    </source>
</evidence>
<evidence type="ECO:0000313" key="2">
    <source>
        <dbReference type="EMBL" id="RFC85294.1"/>
    </source>
</evidence>
<keyword evidence="4" id="KW-1185">Reference proteome</keyword>
<keyword evidence="1" id="KW-0255">Endonuclease</keyword>
<reference evidence="1" key="1">
    <citation type="journal article" date="2014" name="Int. J. Syst. Evol. Microbiol.">
        <title>Complete genome of a new Firmicutes species belonging to the dominant human colonic microbiota ('Ruminococcus bicirculans') reveals two chromosomes and a selective capacity to utilize plant glucans.</title>
        <authorList>
            <consortium name="NISC Comparative Sequencing Program"/>
            <person name="Wegmann U."/>
            <person name="Louis P."/>
            <person name="Goesmann A."/>
            <person name="Henrissat B."/>
            <person name="Duncan S.H."/>
            <person name="Flint H.J."/>
        </authorList>
    </citation>
    <scope>NUCLEOTIDE SEQUENCE</scope>
    <source>
        <strain evidence="1">KCTC 62575</strain>
    </source>
</reference>
<dbReference type="EMBL" id="JBHRSF010000005">
    <property type="protein sequence ID" value="MFC2993990.1"/>
    <property type="molecule type" value="Genomic_DNA"/>
</dbReference>
<protein>
    <submittedName>
        <fullName evidence="1">Retron system putative HNH endonuclease</fullName>
    </submittedName>
    <submittedName>
        <fullName evidence="2">TIGR02646 family protein</fullName>
    </submittedName>
</protein>
<accession>A0A371YV65</accession>
<dbReference type="GO" id="GO:0004519">
    <property type="term" value="F:endonuclease activity"/>
    <property type="evidence" value="ECO:0007669"/>
    <property type="project" value="UniProtKB-KW"/>
</dbReference>
<sequence>MRHISKSLCPEGLAEYLSENPDATWKNFGDEAQKAHEIVQNTIKSDQLGICCYCEIDFHVSDEAHIKDFRVEHFYPKKQTPLPNGENAHLTWSNLLGCCHGGTQRLFQEDERFTSKKNRHCDADKGEKDWTNIIFNPLHIPEGVKIFTFETDGKIIVSAQCPEEFKIMAQSSIDRLNLNEKTYLLKARGKVRAAIEIQFKSLTDGGLSLPEALDFLREALFADTATNMKFYTCKLDYVSY</sequence>
<evidence type="ECO:0000313" key="3">
    <source>
        <dbReference type="Proteomes" id="UP000240957"/>
    </source>
</evidence>
<dbReference type="AlphaFoldDB" id="A0A371YV65"/>
<evidence type="ECO:0000313" key="1">
    <source>
        <dbReference type="EMBL" id="MFC2993990.1"/>
    </source>
</evidence>
<name>A0A371YV65_9GAMM</name>
<dbReference type="Proteomes" id="UP000240957">
    <property type="component" value="Unassembled WGS sequence"/>
</dbReference>
<dbReference type="RefSeq" id="WP_107006889.1">
    <property type="nucleotide sequence ID" value="NZ_JBHRSF010000005.1"/>
</dbReference>
<reference evidence="1" key="4">
    <citation type="submission" date="2024-09" db="EMBL/GenBank/DDBJ databases">
        <authorList>
            <person name="Sun Q."/>
            <person name="Mori K."/>
        </authorList>
    </citation>
    <scope>NUCLEOTIDE SEQUENCE</scope>
    <source>
        <strain evidence="1">KCTC 62575</strain>
    </source>
</reference>
<dbReference type="EMBL" id="PYIX02000002">
    <property type="protein sequence ID" value="RFC85294.1"/>
    <property type="molecule type" value="Genomic_DNA"/>
</dbReference>
<dbReference type="InterPro" id="IPR013467">
    <property type="entry name" value="HNH78-like"/>
</dbReference>
<comment type="caution">
    <text evidence="2">The sequence shown here is derived from an EMBL/GenBank/DDBJ whole genome shotgun (WGS) entry which is preliminary data.</text>
</comment>
<keyword evidence="1" id="KW-0378">Hydrolase</keyword>
<dbReference type="NCBIfam" id="TIGR02646">
    <property type="entry name" value="retron system putative HNH endonuclease"/>
    <property type="match status" value="1"/>
</dbReference>
<organism evidence="2 3">
    <name type="scientific">Acinetobacter sichuanensis</name>
    <dbReference type="NCBI Taxonomy" id="2136183"/>
    <lineage>
        <taxon>Bacteria</taxon>
        <taxon>Pseudomonadati</taxon>
        <taxon>Pseudomonadota</taxon>
        <taxon>Gammaproteobacteria</taxon>
        <taxon>Moraxellales</taxon>
        <taxon>Moraxellaceae</taxon>
        <taxon>Acinetobacter</taxon>
    </lineage>
</organism>
<dbReference type="Proteomes" id="UP001595455">
    <property type="component" value="Unassembled WGS sequence"/>
</dbReference>
<gene>
    <name evidence="1" type="ORF">ACFODO_01635</name>
    <name evidence="2" type="ORF">C9E89_002635</name>
</gene>